<dbReference type="Proteomes" id="UP001081283">
    <property type="component" value="Unassembled WGS sequence"/>
</dbReference>
<dbReference type="EMBL" id="JAOVZQ010000001">
    <property type="protein sequence ID" value="MCY0096137.1"/>
    <property type="molecule type" value="Genomic_DNA"/>
</dbReference>
<keyword evidence="4" id="KW-1185">Reference proteome</keyword>
<keyword evidence="2" id="KW-1133">Transmembrane helix</keyword>
<name>A0ABT3YKI6_9HYPH</name>
<feature type="region of interest" description="Disordered" evidence="1">
    <location>
        <begin position="52"/>
        <end position="83"/>
    </location>
</feature>
<proteinExistence type="predicted"/>
<organism evidence="3 4">
    <name type="scientific">Hoeflea ulvae</name>
    <dbReference type="NCBI Taxonomy" id="2983764"/>
    <lineage>
        <taxon>Bacteria</taxon>
        <taxon>Pseudomonadati</taxon>
        <taxon>Pseudomonadota</taxon>
        <taxon>Alphaproteobacteria</taxon>
        <taxon>Hyphomicrobiales</taxon>
        <taxon>Rhizobiaceae</taxon>
        <taxon>Hoeflea</taxon>
    </lineage>
</organism>
<sequence>MTMLPDDDFLLFKPARRESVTIVRIALMALLGCLLLLFVLVIQARAQPATGFQHHSPAIHKTQPPQHPLQSYGEGTNGRVNPS</sequence>
<keyword evidence="2" id="KW-0812">Transmembrane</keyword>
<evidence type="ECO:0000313" key="3">
    <source>
        <dbReference type="EMBL" id="MCY0096137.1"/>
    </source>
</evidence>
<keyword evidence="2" id="KW-0472">Membrane</keyword>
<evidence type="ECO:0000313" key="4">
    <source>
        <dbReference type="Proteomes" id="UP001081283"/>
    </source>
</evidence>
<dbReference type="RefSeq" id="WP_267613981.1">
    <property type="nucleotide sequence ID" value="NZ_JAOVZQ010000001.1"/>
</dbReference>
<comment type="caution">
    <text evidence="3">The sequence shown here is derived from an EMBL/GenBank/DDBJ whole genome shotgun (WGS) entry which is preliminary data.</text>
</comment>
<reference evidence="3" key="1">
    <citation type="submission" date="2022-10" db="EMBL/GenBank/DDBJ databases">
        <title>Hoeflea sp. J2-29, isolated from marine algae.</title>
        <authorList>
            <person name="Kristyanto S."/>
            <person name="Kim J.M."/>
            <person name="Jeon C.O."/>
        </authorList>
    </citation>
    <scope>NUCLEOTIDE SEQUENCE</scope>
    <source>
        <strain evidence="3">J2-29</strain>
    </source>
</reference>
<protein>
    <submittedName>
        <fullName evidence="3">Uncharacterized protein</fullName>
    </submittedName>
</protein>
<feature type="transmembrane region" description="Helical" evidence="2">
    <location>
        <begin position="20"/>
        <end position="42"/>
    </location>
</feature>
<evidence type="ECO:0000256" key="2">
    <source>
        <dbReference type="SAM" id="Phobius"/>
    </source>
</evidence>
<evidence type="ECO:0000256" key="1">
    <source>
        <dbReference type="SAM" id="MobiDB-lite"/>
    </source>
</evidence>
<gene>
    <name evidence="3" type="ORF">OEG82_19260</name>
</gene>
<accession>A0ABT3YKI6</accession>